<keyword evidence="1" id="KW-1133">Transmembrane helix</keyword>
<gene>
    <name evidence="2" type="ORF">E2C01_030238</name>
</gene>
<evidence type="ECO:0000256" key="1">
    <source>
        <dbReference type="SAM" id="Phobius"/>
    </source>
</evidence>
<keyword evidence="3" id="KW-1185">Reference proteome</keyword>
<keyword evidence="1" id="KW-0472">Membrane</keyword>
<dbReference type="AlphaFoldDB" id="A0A5B7EPX6"/>
<feature type="transmembrane region" description="Helical" evidence="1">
    <location>
        <begin position="34"/>
        <end position="52"/>
    </location>
</feature>
<evidence type="ECO:0000313" key="3">
    <source>
        <dbReference type="Proteomes" id="UP000324222"/>
    </source>
</evidence>
<proteinExistence type="predicted"/>
<organism evidence="2 3">
    <name type="scientific">Portunus trituberculatus</name>
    <name type="common">Swimming crab</name>
    <name type="synonym">Neptunus trituberculatus</name>
    <dbReference type="NCBI Taxonomy" id="210409"/>
    <lineage>
        <taxon>Eukaryota</taxon>
        <taxon>Metazoa</taxon>
        <taxon>Ecdysozoa</taxon>
        <taxon>Arthropoda</taxon>
        <taxon>Crustacea</taxon>
        <taxon>Multicrustacea</taxon>
        <taxon>Malacostraca</taxon>
        <taxon>Eumalacostraca</taxon>
        <taxon>Eucarida</taxon>
        <taxon>Decapoda</taxon>
        <taxon>Pleocyemata</taxon>
        <taxon>Brachyura</taxon>
        <taxon>Eubrachyura</taxon>
        <taxon>Portunoidea</taxon>
        <taxon>Portunidae</taxon>
        <taxon>Portuninae</taxon>
        <taxon>Portunus</taxon>
    </lineage>
</organism>
<comment type="caution">
    <text evidence="2">The sequence shown here is derived from an EMBL/GenBank/DDBJ whole genome shotgun (WGS) entry which is preliminary data.</text>
</comment>
<reference evidence="2 3" key="1">
    <citation type="submission" date="2019-05" db="EMBL/GenBank/DDBJ databases">
        <title>Another draft genome of Portunus trituberculatus and its Hox gene families provides insights of decapod evolution.</title>
        <authorList>
            <person name="Jeong J.-H."/>
            <person name="Song I."/>
            <person name="Kim S."/>
            <person name="Choi T."/>
            <person name="Kim D."/>
            <person name="Ryu S."/>
            <person name="Kim W."/>
        </authorList>
    </citation>
    <scope>NUCLEOTIDE SEQUENCE [LARGE SCALE GENOMIC DNA]</scope>
    <source>
        <tissue evidence="2">Muscle</tissue>
    </source>
</reference>
<evidence type="ECO:0000313" key="2">
    <source>
        <dbReference type="EMBL" id="MPC36770.1"/>
    </source>
</evidence>
<keyword evidence="1" id="KW-0812">Transmembrane</keyword>
<accession>A0A5B7EPX6</accession>
<sequence length="98" mass="11152">MLFLGCNFAILKDLKELVQHLYHIPDRLADTPNIFTFSLPLILVLMLLPYLLRWVPLISTSYLCILSYISNPFSGYPKAEMPLAFLPLRVGGPEKVLC</sequence>
<dbReference type="EMBL" id="VSRR010003603">
    <property type="protein sequence ID" value="MPC36770.1"/>
    <property type="molecule type" value="Genomic_DNA"/>
</dbReference>
<name>A0A5B7EPX6_PORTR</name>
<dbReference type="Proteomes" id="UP000324222">
    <property type="component" value="Unassembled WGS sequence"/>
</dbReference>
<protein>
    <submittedName>
        <fullName evidence="2">Uncharacterized protein</fullName>
    </submittedName>
</protein>